<dbReference type="InterPro" id="IPR052350">
    <property type="entry name" value="Metallo-dep_Lactonases"/>
</dbReference>
<dbReference type="AlphaFoldDB" id="A0A0C9UCZ8"/>
<accession>A0A0C9UCZ8</accession>
<evidence type="ECO:0000256" key="1">
    <source>
        <dbReference type="SAM" id="Coils"/>
    </source>
</evidence>
<dbReference type="HOGENOM" id="CLU_474875_0_0_1"/>
<dbReference type="OrthoDB" id="2135488at2759"/>
<name>A0A0C9UCZ8_SPHS4</name>
<dbReference type="PANTHER" id="PTHR43569">
    <property type="entry name" value="AMIDOHYDROLASE"/>
    <property type="match status" value="1"/>
</dbReference>
<dbReference type="PANTHER" id="PTHR43569:SF2">
    <property type="entry name" value="AMIDOHYDROLASE-RELATED DOMAIN-CONTAINING PROTEIN"/>
    <property type="match status" value="1"/>
</dbReference>
<evidence type="ECO:0000313" key="3">
    <source>
        <dbReference type="EMBL" id="KIJ40978.1"/>
    </source>
</evidence>
<dbReference type="Gene3D" id="3.20.20.140">
    <property type="entry name" value="Metal-dependent hydrolases"/>
    <property type="match status" value="1"/>
</dbReference>
<feature type="compositionally biased region" description="Low complexity" evidence="2">
    <location>
        <begin position="188"/>
        <end position="199"/>
    </location>
</feature>
<proteinExistence type="predicted"/>
<evidence type="ECO:0000256" key="2">
    <source>
        <dbReference type="SAM" id="MobiDB-lite"/>
    </source>
</evidence>
<gene>
    <name evidence="3" type="ORF">M422DRAFT_60544</name>
</gene>
<protein>
    <submittedName>
        <fullName evidence="3">Uncharacterized protein</fullName>
    </submittedName>
</protein>
<dbReference type="EMBL" id="KN837140">
    <property type="protein sequence ID" value="KIJ40978.1"/>
    <property type="molecule type" value="Genomic_DNA"/>
</dbReference>
<feature type="compositionally biased region" description="Polar residues" evidence="2">
    <location>
        <begin position="224"/>
        <end position="233"/>
    </location>
</feature>
<dbReference type="Proteomes" id="UP000054279">
    <property type="component" value="Unassembled WGS sequence"/>
</dbReference>
<keyword evidence="1" id="KW-0175">Coiled coil</keyword>
<feature type="region of interest" description="Disordered" evidence="2">
    <location>
        <begin position="187"/>
        <end position="245"/>
    </location>
</feature>
<feature type="coiled-coil region" evidence="1">
    <location>
        <begin position="66"/>
        <end position="121"/>
    </location>
</feature>
<sequence length="538" mass="59852">MVFSAEERQTNDLKMLLRITGDRLEYELQRADAAEMKASFAEERTGQLTQRLNGFVSSQHQMDLTIARFAEERKRFNMVIENLQADLDRTNERIEDLRERKRRAEKETRDTQEMLRQYEKALMESRLKNVTRQQERYVDGVVHGREEGYQSSKRVERERQKRIYLEGFEAGRAVGFDEGKSLGAYYDAPPSRAAPSSRAEYPDDVGARRKGPKALPTLPLSAFSPPNTGTSESFPLPPSPSHNHPAGVVDTSLAASEALQGWSSDVGRVQSRKIGSVVVALGGDAQLDAIEKIQQANPDVKILSVISSANLEQGVPGKVPNFGDGIRTALAITLTKSTPKLVEGVRWALQNDYVLELEFPGSSWESAEELLTAVYGPAGEDNAPFKPSAKSAIVLSNYLPPPHDLNISLVKLMNHESYNAYQTSTATLSFFPAVYVKYTPPRWEAPTPPTPSKSETNITEDTKEKKEWKRRIKMFLGPVIEAFGFERVMYGSSSSSGVSSGNSADWYELARESLAELGVDQESIDAVFERTAQKVYGA</sequence>
<evidence type="ECO:0000313" key="4">
    <source>
        <dbReference type="Proteomes" id="UP000054279"/>
    </source>
</evidence>
<organism evidence="3 4">
    <name type="scientific">Sphaerobolus stellatus (strain SS14)</name>
    <dbReference type="NCBI Taxonomy" id="990650"/>
    <lineage>
        <taxon>Eukaryota</taxon>
        <taxon>Fungi</taxon>
        <taxon>Dikarya</taxon>
        <taxon>Basidiomycota</taxon>
        <taxon>Agaricomycotina</taxon>
        <taxon>Agaricomycetes</taxon>
        <taxon>Phallomycetidae</taxon>
        <taxon>Geastrales</taxon>
        <taxon>Sphaerobolaceae</taxon>
        <taxon>Sphaerobolus</taxon>
    </lineage>
</organism>
<feature type="region of interest" description="Disordered" evidence="2">
    <location>
        <begin position="443"/>
        <end position="464"/>
    </location>
</feature>
<reference evidence="3 4" key="1">
    <citation type="submission" date="2014-06" db="EMBL/GenBank/DDBJ databases">
        <title>Evolutionary Origins and Diversification of the Mycorrhizal Mutualists.</title>
        <authorList>
            <consortium name="DOE Joint Genome Institute"/>
            <consortium name="Mycorrhizal Genomics Consortium"/>
            <person name="Kohler A."/>
            <person name="Kuo A."/>
            <person name="Nagy L.G."/>
            <person name="Floudas D."/>
            <person name="Copeland A."/>
            <person name="Barry K.W."/>
            <person name="Cichocki N."/>
            <person name="Veneault-Fourrey C."/>
            <person name="LaButti K."/>
            <person name="Lindquist E.A."/>
            <person name="Lipzen A."/>
            <person name="Lundell T."/>
            <person name="Morin E."/>
            <person name="Murat C."/>
            <person name="Riley R."/>
            <person name="Ohm R."/>
            <person name="Sun H."/>
            <person name="Tunlid A."/>
            <person name="Henrissat B."/>
            <person name="Grigoriev I.V."/>
            <person name="Hibbett D.S."/>
            <person name="Martin F."/>
        </authorList>
    </citation>
    <scope>NUCLEOTIDE SEQUENCE [LARGE SCALE GENOMIC DNA]</scope>
    <source>
        <strain evidence="3 4">SS14</strain>
    </source>
</reference>
<keyword evidence="4" id="KW-1185">Reference proteome</keyword>